<dbReference type="PANTHER" id="PTHR43036:SF2">
    <property type="entry name" value="OS04G0481300 PROTEIN"/>
    <property type="match status" value="1"/>
</dbReference>
<reference evidence="2" key="1">
    <citation type="submission" date="2023-01" db="EMBL/GenBank/DDBJ databases">
        <title>Metagenome sequencing of chrysophaentin producing Chrysophaeum taylorii.</title>
        <authorList>
            <person name="Davison J."/>
            <person name="Bewley C."/>
        </authorList>
    </citation>
    <scope>NUCLEOTIDE SEQUENCE</scope>
    <source>
        <strain evidence="2">NIES-1699</strain>
    </source>
</reference>
<dbReference type="Pfam" id="PF08241">
    <property type="entry name" value="Methyltransf_11"/>
    <property type="match status" value="1"/>
</dbReference>
<evidence type="ECO:0000259" key="1">
    <source>
        <dbReference type="Pfam" id="PF08241"/>
    </source>
</evidence>
<dbReference type="GO" id="GO:0008757">
    <property type="term" value="F:S-adenosylmethionine-dependent methyltransferase activity"/>
    <property type="evidence" value="ECO:0007669"/>
    <property type="project" value="InterPro"/>
</dbReference>
<name>A0AAD7UP80_9STRA</name>
<dbReference type="CDD" id="cd02440">
    <property type="entry name" value="AdoMet_MTases"/>
    <property type="match status" value="1"/>
</dbReference>
<dbReference type="InterPro" id="IPR013216">
    <property type="entry name" value="Methyltransf_11"/>
</dbReference>
<dbReference type="SUPFAM" id="SSF53335">
    <property type="entry name" value="S-adenosyl-L-methionine-dependent methyltransferases"/>
    <property type="match status" value="1"/>
</dbReference>
<dbReference type="Gene3D" id="3.40.50.150">
    <property type="entry name" value="Vaccinia Virus protein VP39"/>
    <property type="match status" value="1"/>
</dbReference>
<gene>
    <name evidence="2" type="ORF">CTAYLR_002020</name>
</gene>
<comment type="caution">
    <text evidence="2">The sequence shown here is derived from an EMBL/GenBank/DDBJ whole genome shotgun (WGS) entry which is preliminary data.</text>
</comment>
<organism evidence="2 3">
    <name type="scientific">Chrysophaeum taylorii</name>
    <dbReference type="NCBI Taxonomy" id="2483200"/>
    <lineage>
        <taxon>Eukaryota</taxon>
        <taxon>Sar</taxon>
        <taxon>Stramenopiles</taxon>
        <taxon>Ochrophyta</taxon>
        <taxon>Pelagophyceae</taxon>
        <taxon>Pelagomonadales</taxon>
        <taxon>Pelagomonadaceae</taxon>
        <taxon>Chrysophaeum</taxon>
    </lineage>
</organism>
<dbReference type="Proteomes" id="UP001230188">
    <property type="component" value="Unassembled WGS sequence"/>
</dbReference>
<feature type="domain" description="Methyltransferase type 11" evidence="1">
    <location>
        <begin position="123"/>
        <end position="186"/>
    </location>
</feature>
<proteinExistence type="predicted"/>
<evidence type="ECO:0000313" key="3">
    <source>
        <dbReference type="Proteomes" id="UP001230188"/>
    </source>
</evidence>
<dbReference type="InterPro" id="IPR029063">
    <property type="entry name" value="SAM-dependent_MTases_sf"/>
</dbReference>
<accession>A0AAD7UP80</accession>
<keyword evidence="3" id="KW-1185">Reference proteome</keyword>
<dbReference type="EMBL" id="JAQMWT010000040">
    <property type="protein sequence ID" value="KAJ8612851.1"/>
    <property type="molecule type" value="Genomic_DNA"/>
</dbReference>
<protein>
    <recommendedName>
        <fullName evidence="1">Methyltransferase type 11 domain-containing protein</fullName>
    </recommendedName>
</protein>
<evidence type="ECO:0000313" key="2">
    <source>
        <dbReference type="EMBL" id="KAJ8612851.1"/>
    </source>
</evidence>
<dbReference type="PANTHER" id="PTHR43036">
    <property type="entry name" value="OSJNBB0011N17.9 PROTEIN"/>
    <property type="match status" value="1"/>
</dbReference>
<dbReference type="AlphaFoldDB" id="A0AAD7UP80"/>
<sequence>MFVFFVAAFVATPSRRPPPTRLGGVREIARYDSVKNSSSFVFPAAWPYTAADFQRTDDRDDSFFFTNARLVTHIDDKAMNALTAYYRKMLSPGDDILDVCSSWVSHLPKDVELGRKYAVGMNAEELAANKQLTSWVVRDLNKHAELPFNDDTFDAVLNVVGVDYLTNPRDVFKEMYRVLRPGGVAIMAFSHHYWPTKVIRRWIDADMTGRVTIVANYFYFSAPWRQIVALDVAPRRITFSSDPRTWIKALAPHDPIFVVQAVK</sequence>